<proteinExistence type="predicted"/>
<evidence type="ECO:0000256" key="2">
    <source>
        <dbReference type="SAM" id="Coils"/>
    </source>
</evidence>
<feature type="region of interest" description="Disordered" evidence="3">
    <location>
        <begin position="44"/>
        <end position="70"/>
    </location>
</feature>
<keyword evidence="1" id="KW-0677">Repeat</keyword>
<keyword evidence="5" id="KW-1185">Reference proteome</keyword>
<name>A0A194VS38_CYTMA</name>
<dbReference type="PANTHER" id="PTHR47932">
    <property type="entry name" value="ATPASE EXPRESSION PROTEIN 3"/>
    <property type="match status" value="1"/>
</dbReference>
<sequence>MTPRTALLELATRRSSYICRSCSRALGIQQQRQPNQKFVRFYAGKPKKHGAPSVTVKPASDAPSKEPEDKGYTVNYYEKDATGEVRRVPVGEDEDDVDIEDIKALEASALAKLEKLDATLESLSQKSQFLEGLLARHGPKGAVEAFRQAMASYGDELEEFEEHDEHSLIPLLLPEESAPRIRRAEVAKCNKAITFTNKFVAKAAKALKEGNLDKPQITKAWACFSDLKRVLLKTQVMVPKQAWATLWTVFSWDGDANTARLAHICDLYNVMARAGAPLSDEQHLLGIEAAYVEGYESVAITHWKRFAPTLGDKESCAIAFWELGVRIWSLQGDIERAERACKILLSRATPSTPADSRVLLYLIKAYANRADTAEKGFFLYRRMRELAQELGKPMGLEEYDNVISIFLTTGHTDYAMFTFTDMMYAGTVNLYGKTKLPNSLKNQFFFGKWLKRLIGAGDLEGAFKVLVYMQKNGVMAAAVQVNGLLGALLRTRTADNYKKAVRLAWSMIDSRKAFVELRRRERLVEWPIRLYDGRPQSSDHEGPDLDYTMVPRATAETFILMAEHYRMRGLFGWLEELFVAYKECDIGHDALMMNELIAAAIAQGRGDKAQEIYRLMAQEHDILPNADTHAILFKSLPINNLKSRQLEQAGPGVVAQSRQQARSLFADMMSSTWLYQEKGWKERHGGILSEDQVKLILHSFRKCGDYEGVVVALECLRDVMGFSITRNVLLEMIAEVEGIDQPTPRTHKIVMRTTMKLQSLIQNMQRERQAKAQAAAEAAAAAGGDHGAAAAEVEVLRNAESVRDPRFLYSILLEHYIEKARKQHKEPWHFTKTVKEAWDEMGAATSVPARLEDEDEAVQRGEQ</sequence>
<dbReference type="AlphaFoldDB" id="A0A194VS38"/>
<gene>
    <name evidence="4" type="ORF">VM1G_01660</name>
</gene>
<protein>
    <submittedName>
        <fullName evidence="4">Uncharacterized protein</fullName>
    </submittedName>
</protein>
<dbReference type="Gene3D" id="1.25.40.10">
    <property type="entry name" value="Tetratricopeptide repeat domain"/>
    <property type="match status" value="2"/>
</dbReference>
<dbReference type="Proteomes" id="UP000078559">
    <property type="component" value="Chromosome 2"/>
</dbReference>
<evidence type="ECO:0000256" key="3">
    <source>
        <dbReference type="SAM" id="MobiDB-lite"/>
    </source>
</evidence>
<evidence type="ECO:0000256" key="1">
    <source>
        <dbReference type="ARBA" id="ARBA00022737"/>
    </source>
</evidence>
<dbReference type="InterPro" id="IPR011990">
    <property type="entry name" value="TPR-like_helical_dom_sf"/>
</dbReference>
<evidence type="ECO:0000313" key="5">
    <source>
        <dbReference type="Proteomes" id="UP000078559"/>
    </source>
</evidence>
<dbReference type="PANTHER" id="PTHR47932:SF44">
    <property type="entry name" value="MIOREX COMPLEX COMPONENT 1"/>
    <property type="match status" value="1"/>
</dbReference>
<dbReference type="EMBL" id="CM003099">
    <property type="protein sequence ID" value="KUI66817.1"/>
    <property type="molecule type" value="Genomic_DNA"/>
</dbReference>
<dbReference type="OrthoDB" id="185373at2759"/>
<organism evidence="4 5">
    <name type="scientific">Cytospora mali</name>
    <name type="common">Apple Valsa canker fungus</name>
    <name type="synonym">Valsa mali</name>
    <dbReference type="NCBI Taxonomy" id="578113"/>
    <lineage>
        <taxon>Eukaryota</taxon>
        <taxon>Fungi</taxon>
        <taxon>Dikarya</taxon>
        <taxon>Ascomycota</taxon>
        <taxon>Pezizomycotina</taxon>
        <taxon>Sordariomycetes</taxon>
        <taxon>Sordariomycetidae</taxon>
        <taxon>Diaporthales</taxon>
        <taxon>Cytosporaceae</taxon>
        <taxon>Cytospora</taxon>
    </lineage>
</organism>
<accession>A0A194VS38</accession>
<reference evidence="4" key="1">
    <citation type="submission" date="2014-12" db="EMBL/GenBank/DDBJ databases">
        <title>Genome Sequence of Valsa Canker Pathogens Uncovers a Specific Adaption of Colonization on Woody Bark.</title>
        <authorList>
            <person name="Yin Z."/>
            <person name="Liu H."/>
            <person name="Gao X."/>
            <person name="Li Z."/>
            <person name="Song N."/>
            <person name="Ke X."/>
            <person name="Dai Q."/>
            <person name="Wu Y."/>
            <person name="Sun Y."/>
            <person name="Xu J.-R."/>
            <person name="Kang Z.K."/>
            <person name="Wang L."/>
            <person name="Huang L."/>
        </authorList>
    </citation>
    <scope>NUCLEOTIDE SEQUENCE [LARGE SCALE GENOMIC DNA]</scope>
    <source>
        <strain evidence="4">03-8</strain>
    </source>
</reference>
<keyword evidence="2" id="KW-0175">Coiled coil</keyword>
<feature type="coiled-coil region" evidence="2">
    <location>
        <begin position="106"/>
        <end position="163"/>
    </location>
</feature>
<evidence type="ECO:0000313" key="4">
    <source>
        <dbReference type="EMBL" id="KUI66817.1"/>
    </source>
</evidence>